<dbReference type="Gene3D" id="3.30.200.20">
    <property type="entry name" value="Phosphorylase Kinase, domain 1"/>
    <property type="match status" value="1"/>
</dbReference>
<protein>
    <submittedName>
        <fullName evidence="7">Serine/threonine kinase PKN8</fullName>
    </submittedName>
</protein>
<dbReference type="GO" id="GO:0005524">
    <property type="term" value="F:ATP binding"/>
    <property type="evidence" value="ECO:0007669"/>
    <property type="project" value="UniProtKB-UniRule"/>
</dbReference>
<keyword evidence="3 7" id="KW-0418">Kinase</keyword>
<gene>
    <name evidence="7" type="ORF">DB30_03125</name>
</gene>
<organism evidence="7 8">
    <name type="scientific">Enhygromyxa salina</name>
    <dbReference type="NCBI Taxonomy" id="215803"/>
    <lineage>
        <taxon>Bacteria</taxon>
        <taxon>Pseudomonadati</taxon>
        <taxon>Myxococcota</taxon>
        <taxon>Polyangia</taxon>
        <taxon>Nannocystales</taxon>
        <taxon>Nannocystaceae</taxon>
        <taxon>Enhygromyxa</taxon>
    </lineage>
</organism>
<proteinExistence type="predicted"/>
<dbReference type="CDD" id="cd14014">
    <property type="entry name" value="STKc_PknB_like"/>
    <property type="match status" value="1"/>
</dbReference>
<feature type="domain" description="Protein kinase" evidence="6">
    <location>
        <begin position="5"/>
        <end position="266"/>
    </location>
</feature>
<keyword evidence="4 5" id="KW-0067">ATP-binding</keyword>
<evidence type="ECO:0000259" key="6">
    <source>
        <dbReference type="PROSITE" id="PS50011"/>
    </source>
</evidence>
<keyword evidence="1" id="KW-0808">Transferase</keyword>
<dbReference type="PANTHER" id="PTHR43289:SF6">
    <property type="entry name" value="SERINE_THREONINE-PROTEIN KINASE NEKL-3"/>
    <property type="match status" value="1"/>
</dbReference>
<keyword evidence="2 5" id="KW-0547">Nucleotide-binding</keyword>
<evidence type="ECO:0000313" key="7">
    <source>
        <dbReference type="EMBL" id="KIG11596.1"/>
    </source>
</evidence>
<dbReference type="PROSITE" id="PS00107">
    <property type="entry name" value="PROTEIN_KINASE_ATP"/>
    <property type="match status" value="1"/>
</dbReference>
<evidence type="ECO:0000256" key="1">
    <source>
        <dbReference type="ARBA" id="ARBA00022679"/>
    </source>
</evidence>
<dbReference type="InterPro" id="IPR011009">
    <property type="entry name" value="Kinase-like_dom_sf"/>
</dbReference>
<comment type="caution">
    <text evidence="7">The sequence shown here is derived from an EMBL/GenBank/DDBJ whole genome shotgun (WGS) entry which is preliminary data.</text>
</comment>
<evidence type="ECO:0000256" key="5">
    <source>
        <dbReference type="PROSITE-ProRule" id="PRU10141"/>
    </source>
</evidence>
<dbReference type="AlphaFoldDB" id="A0A0C2CK36"/>
<dbReference type="EMBL" id="JMCC02000226">
    <property type="protein sequence ID" value="KIG11596.1"/>
    <property type="molecule type" value="Genomic_DNA"/>
</dbReference>
<evidence type="ECO:0000256" key="2">
    <source>
        <dbReference type="ARBA" id="ARBA00022741"/>
    </source>
</evidence>
<dbReference type="GO" id="GO:0004674">
    <property type="term" value="F:protein serine/threonine kinase activity"/>
    <property type="evidence" value="ECO:0007669"/>
    <property type="project" value="TreeGrafter"/>
</dbReference>
<dbReference type="SUPFAM" id="SSF56112">
    <property type="entry name" value="Protein kinase-like (PK-like)"/>
    <property type="match status" value="1"/>
</dbReference>
<dbReference type="PROSITE" id="PS50011">
    <property type="entry name" value="PROTEIN_KINASE_DOM"/>
    <property type="match status" value="1"/>
</dbReference>
<feature type="binding site" evidence="5">
    <location>
        <position position="34"/>
    </location>
    <ligand>
        <name>ATP</name>
        <dbReference type="ChEBI" id="CHEBI:30616"/>
    </ligand>
</feature>
<reference evidence="7 8" key="1">
    <citation type="submission" date="2014-12" db="EMBL/GenBank/DDBJ databases">
        <title>Genome assembly of Enhygromyxa salina DSM 15201.</title>
        <authorList>
            <person name="Sharma G."/>
            <person name="Subramanian S."/>
        </authorList>
    </citation>
    <scope>NUCLEOTIDE SEQUENCE [LARGE SCALE GENOMIC DNA]</scope>
    <source>
        <strain evidence="7 8">DSM 15201</strain>
    </source>
</reference>
<dbReference type="PANTHER" id="PTHR43289">
    <property type="entry name" value="MITOGEN-ACTIVATED PROTEIN KINASE KINASE KINASE 20-RELATED"/>
    <property type="match status" value="1"/>
</dbReference>
<dbReference type="InterPro" id="IPR017441">
    <property type="entry name" value="Protein_kinase_ATP_BS"/>
</dbReference>
<evidence type="ECO:0000256" key="4">
    <source>
        <dbReference type="ARBA" id="ARBA00022840"/>
    </source>
</evidence>
<dbReference type="Proteomes" id="UP000031599">
    <property type="component" value="Unassembled WGS sequence"/>
</dbReference>
<sequence>MGDRYELVRKVGAGGFGSVYEAIDRDLERVVAVKVLDLGDRDLALQEGQALARLSHTNVVTIHDHGFGPDFRYLVLELLEGPDLRTWWRDKSTADILAKFMEAGRGLGAAHAVGLVHRDFKPSNVRIGSKGQAVVVDFGLARQVEALGSNEDERGVFVGTVEYGAPERLIGEPGNERSDQFSFCVALWDALSGVNPFGACTAATSNEDRVRAILAGAVGAPRGGRRVERALRRGLSPNPANRFPSMDSLMAAIAPEPRRWAWQELLVGGVAVVLLAGVLTQLMPTRAGGRPEFVHSVQAAWSGHVAVVAAQQGNADMALRHLEAAKRTKISNGSSRELAVLSEEVARELGQRLMYWDAATAWQLAILFARDAQDTNLEQRARKGLNAVYRAAKSAPR</sequence>
<evidence type="ECO:0000256" key="3">
    <source>
        <dbReference type="ARBA" id="ARBA00022777"/>
    </source>
</evidence>
<evidence type="ECO:0000313" key="8">
    <source>
        <dbReference type="Proteomes" id="UP000031599"/>
    </source>
</evidence>
<name>A0A0C2CK36_9BACT</name>
<dbReference type="InterPro" id="IPR000719">
    <property type="entry name" value="Prot_kinase_dom"/>
</dbReference>
<dbReference type="Gene3D" id="1.10.510.10">
    <property type="entry name" value="Transferase(Phosphotransferase) domain 1"/>
    <property type="match status" value="1"/>
</dbReference>
<accession>A0A0C2CK36</accession>
<dbReference type="Pfam" id="PF00069">
    <property type="entry name" value="Pkinase"/>
    <property type="match status" value="1"/>
</dbReference>